<name>A0A835Y620_9CHLO</name>
<organism evidence="3 4">
    <name type="scientific">Edaphochlamys debaryana</name>
    <dbReference type="NCBI Taxonomy" id="47281"/>
    <lineage>
        <taxon>Eukaryota</taxon>
        <taxon>Viridiplantae</taxon>
        <taxon>Chlorophyta</taxon>
        <taxon>core chlorophytes</taxon>
        <taxon>Chlorophyceae</taxon>
        <taxon>CS clade</taxon>
        <taxon>Chlamydomonadales</taxon>
        <taxon>Chlamydomonadales incertae sedis</taxon>
        <taxon>Edaphochlamys</taxon>
    </lineage>
</organism>
<dbReference type="Gene3D" id="3.40.50.150">
    <property type="entry name" value="Vaccinia Virus protein VP39"/>
    <property type="match status" value="1"/>
</dbReference>
<dbReference type="GO" id="GO:0008610">
    <property type="term" value="P:lipid biosynthetic process"/>
    <property type="evidence" value="ECO:0007669"/>
    <property type="project" value="InterPro"/>
</dbReference>
<dbReference type="EMBL" id="JAEHOE010000016">
    <property type="protein sequence ID" value="KAG2497012.1"/>
    <property type="molecule type" value="Genomic_DNA"/>
</dbReference>
<dbReference type="GO" id="GO:0008168">
    <property type="term" value="F:methyltransferase activity"/>
    <property type="evidence" value="ECO:0007669"/>
    <property type="project" value="UniProtKB-KW"/>
</dbReference>
<sequence>MGKLLQDPGYGPYIRKLTMVILRYTLRKDNDNIADQPPQHACPDEKIASLLKDSLLVPLQPSPYCANESAALAKFGVFPSPAMSLGDITRNVLRVQGWCGMNPHFQPYGKWLKTNRVMKRRGPQAVDDGIDRFMFDNPHKDRTVFLFDLLYEREEAFKNQWWLGSVAQQNPFDMYAIQDIIYQVRPDLIIETGTANGGSALLWASGLELLSAMGQGRPSPRVITIDITPPTQAHWSGKYSVERPISDPTKNPLWAKYVTFLHGSAINKPILDQVVDAVSKAQAVLVLLDSNHAEYHVLDECRAYCKFVTVGSYCIIQDTKLSRFHIDGGPTPALRTYMKGEGAALFTVDRAREPFYTHHPGGYLQRKAA</sequence>
<evidence type="ECO:0008006" key="5">
    <source>
        <dbReference type="Google" id="ProtNLM"/>
    </source>
</evidence>
<dbReference type="InterPro" id="IPR029063">
    <property type="entry name" value="SAM-dependent_MTases_sf"/>
</dbReference>
<dbReference type="AlphaFoldDB" id="A0A835Y620"/>
<dbReference type="PANTHER" id="PTHR40048:SF1">
    <property type="entry name" value="RHAMNOSYL O-METHYLTRANSFERASE"/>
    <property type="match status" value="1"/>
</dbReference>
<evidence type="ECO:0000313" key="3">
    <source>
        <dbReference type="EMBL" id="KAG2497012.1"/>
    </source>
</evidence>
<dbReference type="OrthoDB" id="186626at2759"/>
<evidence type="ECO:0000313" key="4">
    <source>
        <dbReference type="Proteomes" id="UP000612055"/>
    </source>
</evidence>
<dbReference type="PANTHER" id="PTHR40048">
    <property type="entry name" value="RHAMNOSYL O-METHYLTRANSFERASE"/>
    <property type="match status" value="1"/>
</dbReference>
<proteinExistence type="predicted"/>
<dbReference type="InterPro" id="IPR007072">
    <property type="entry name" value="RNMT_CmcI"/>
</dbReference>
<gene>
    <name evidence="3" type="ORF">HYH03_005015</name>
</gene>
<protein>
    <recommendedName>
        <fullName evidence="5">Rhamnosyl O-methyltransferase</fullName>
    </recommendedName>
</protein>
<dbReference type="Pfam" id="PF04989">
    <property type="entry name" value="RMNT_CmcI"/>
    <property type="match status" value="1"/>
</dbReference>
<dbReference type="GO" id="GO:0005886">
    <property type="term" value="C:plasma membrane"/>
    <property type="evidence" value="ECO:0007669"/>
    <property type="project" value="TreeGrafter"/>
</dbReference>
<evidence type="ECO:0000256" key="2">
    <source>
        <dbReference type="ARBA" id="ARBA00022679"/>
    </source>
</evidence>
<accession>A0A835Y620</accession>
<evidence type="ECO:0000256" key="1">
    <source>
        <dbReference type="ARBA" id="ARBA00022603"/>
    </source>
</evidence>
<keyword evidence="4" id="KW-1185">Reference proteome</keyword>
<dbReference type="SUPFAM" id="SSF53335">
    <property type="entry name" value="S-adenosyl-L-methionine-dependent methyltransferases"/>
    <property type="match status" value="1"/>
</dbReference>
<reference evidence="3" key="1">
    <citation type="journal article" date="2020" name="bioRxiv">
        <title>Comparative genomics of Chlamydomonas.</title>
        <authorList>
            <person name="Craig R.J."/>
            <person name="Hasan A.R."/>
            <person name="Ness R.W."/>
            <person name="Keightley P.D."/>
        </authorList>
    </citation>
    <scope>NUCLEOTIDE SEQUENCE</scope>
    <source>
        <strain evidence="3">CCAP 11/70</strain>
    </source>
</reference>
<dbReference type="Proteomes" id="UP000612055">
    <property type="component" value="Unassembled WGS sequence"/>
</dbReference>
<keyword evidence="2" id="KW-0808">Transferase</keyword>
<comment type="caution">
    <text evidence="3">The sequence shown here is derived from an EMBL/GenBank/DDBJ whole genome shotgun (WGS) entry which is preliminary data.</text>
</comment>
<dbReference type="GO" id="GO:0032259">
    <property type="term" value="P:methylation"/>
    <property type="evidence" value="ECO:0007669"/>
    <property type="project" value="UniProtKB-KW"/>
</dbReference>
<keyword evidence="1" id="KW-0489">Methyltransferase</keyword>